<evidence type="ECO:0000313" key="1">
    <source>
        <dbReference type="Proteomes" id="UP000000437"/>
    </source>
</evidence>
<reference evidence="2" key="1">
    <citation type="submission" date="2025-08" db="UniProtKB">
        <authorList>
            <consortium name="RefSeq"/>
        </authorList>
    </citation>
    <scope>IDENTIFICATION</scope>
    <source>
        <strain evidence="2">Tuebingen</strain>
        <tissue evidence="2">Fibroblasts and whole tissue</tissue>
    </source>
</reference>
<dbReference type="Proteomes" id="UP000000437">
    <property type="component" value="Chromosome 23"/>
</dbReference>
<proteinExistence type="predicted"/>
<organism evidence="1 2">
    <name type="scientific">Danio rerio</name>
    <name type="common">Zebrafish</name>
    <name type="synonym">Brachydanio rerio</name>
    <dbReference type="NCBI Taxonomy" id="7955"/>
    <lineage>
        <taxon>Eukaryota</taxon>
        <taxon>Metazoa</taxon>
        <taxon>Chordata</taxon>
        <taxon>Craniata</taxon>
        <taxon>Vertebrata</taxon>
        <taxon>Euteleostomi</taxon>
        <taxon>Actinopterygii</taxon>
        <taxon>Neopterygii</taxon>
        <taxon>Teleostei</taxon>
        <taxon>Ostariophysi</taxon>
        <taxon>Cypriniformes</taxon>
        <taxon>Danionidae</taxon>
        <taxon>Danioninae</taxon>
        <taxon>Danio</taxon>
    </lineage>
</organism>
<gene>
    <name evidence="2" type="primary">LOC101882071</name>
</gene>
<protein>
    <submittedName>
        <fullName evidence="2">Uncharacterized protein isoform X1</fullName>
    </submittedName>
</protein>
<name>A0AC58IMV5_DANRE</name>
<evidence type="ECO:0000313" key="2">
    <source>
        <dbReference type="RefSeq" id="XP_073795568.1"/>
    </source>
</evidence>
<keyword evidence="1" id="KW-1185">Reference proteome</keyword>
<accession>A0AC58IMV5</accession>
<sequence>MSGVSLTNESWGFDKEGGAFVLTAPPPAPPPPPPLPAVHSAERKRRVKSFFWKPIPEDRVRQQDRTNLWSLRQDSREQTLHIDITAIQELFGHPQETPTLRPAPVRDRRQQVSLLDSKRSLNISIFLKHFKKESFFVLNVCVCVCVCMCFSLIVCMCRSPECLLDAVLQGNTGVFTAESLKELLKLLPEEDEVKNLQMFSGDLKDLAPPDAFIHQLINLPRYEDLLQALLLKEEFFPSITVMKDELSVILSAINELLNCEELHTVLHLVLQAGNVMNAGGSAGNAVGFRLSSLLSLADTKANKPGMNLLHFVALEAEKKDLLLFPDKLLHVQRAARVCVDSIHTDFNSLSRRVLQLQQILHTDEELQSFLKSAAEALQDLSVSIDELQRESDALLDFFCEDKDSFKLDECLRIFQNFCSKFRKAVQENVERGMWEESRRRRLRESEDKRHSWAGHEGAGGAYELRSSSEADVEAALKREGLLELLHSPLLRPRNNQRSKQQKIVNTHELPPIHALSITDTQVQNETNAQTQASECESSTKTEEVVDHQEVLSISPNTDLQTTEHTEVTPNMLSIDDQNKKINTSEPLINIKETQTTCKPPAASKNRVSLSAKSSLSRKSETANVRKVVPLRQSGSAAQNNRNDPQRKQSARSSPVEKICRLTMLGAAQNVRDSTIKPQNFARNTIASATRIGKQSSIPNASPLMRTTSLRLSQDNKKQEMTTGSDCLMPPAGQHRKSRKANDSRNQSSAQKVFPLTRTASFKLSQVNKQQETTTGSDYPMPPSGHQLNSSNTVDSRKQSSVPKASPLMRTTSLRLSQDNKQQKTAAGSVHLTPPAGQKRKSRNANDSGKQPSAYNVPLFMRTTSVRLSQDNKQQETAGGSVHLTPPAGQQRKSANSVDSVNYSSAYKLSPLTRTASLRNTLDSGNQSSAPKVTSRMRTTSLRLLQDNKQQEATARGDHLMPPGGHQRKSRITVDSGNQSSAHKVSSLVRAASLSLSNRHQETAAASGHLKPPAGQQRKSRNTVGSGNQSSAPKMS</sequence>
<dbReference type="RefSeq" id="XP_073795568.1">
    <property type="nucleotide sequence ID" value="XM_073939467.1"/>
</dbReference>